<dbReference type="PANTHER" id="PTHR12561">
    <property type="entry name" value="LIPOATE-PROTEIN LIGASE"/>
    <property type="match status" value="1"/>
</dbReference>
<evidence type="ECO:0000256" key="1">
    <source>
        <dbReference type="ARBA" id="ARBA00005085"/>
    </source>
</evidence>
<evidence type="ECO:0000313" key="9">
    <source>
        <dbReference type="EMBL" id="QCT70077.1"/>
    </source>
</evidence>
<reference evidence="9 10" key="1">
    <citation type="submission" date="2018-05" db="EMBL/GenBank/DDBJ databases">
        <title>Genome comparison of Eubacterium sp.</title>
        <authorList>
            <person name="Feng Y."/>
            <person name="Sanchez-Andrea I."/>
            <person name="Stams A.J.M."/>
            <person name="De Vos W.M."/>
        </authorList>
    </citation>
    <scope>NUCLEOTIDE SEQUENCE [LARGE SCALE GENOMIC DNA]</scope>
    <source>
        <strain evidence="9 10">YI</strain>
    </source>
</reference>
<name>A0A4P9C432_EUBML</name>
<dbReference type="GO" id="GO:0005524">
    <property type="term" value="F:ATP binding"/>
    <property type="evidence" value="ECO:0007669"/>
    <property type="project" value="UniProtKB-KW"/>
</dbReference>
<dbReference type="InterPro" id="IPR004562">
    <property type="entry name" value="LipoylTrfase_LipoateP_Ligase"/>
</dbReference>
<dbReference type="RefSeq" id="WP_096919472.1">
    <property type="nucleotide sequence ID" value="NZ_CABJDW020000009.1"/>
</dbReference>
<dbReference type="Pfam" id="PF21948">
    <property type="entry name" value="LplA-B_cat"/>
    <property type="match status" value="1"/>
</dbReference>
<evidence type="ECO:0000313" key="10">
    <source>
        <dbReference type="Proteomes" id="UP000218387"/>
    </source>
</evidence>
<evidence type="ECO:0000256" key="3">
    <source>
        <dbReference type="ARBA" id="ARBA00012367"/>
    </source>
</evidence>
<dbReference type="EC" id="6.3.1.20" evidence="3"/>
<dbReference type="Pfam" id="PF10437">
    <property type="entry name" value="Lip_prot_lig_C"/>
    <property type="match status" value="1"/>
</dbReference>
<evidence type="ECO:0000256" key="4">
    <source>
        <dbReference type="ARBA" id="ARBA00022598"/>
    </source>
</evidence>
<dbReference type="CDD" id="cd16443">
    <property type="entry name" value="LplA"/>
    <property type="match status" value="1"/>
</dbReference>
<evidence type="ECO:0000256" key="2">
    <source>
        <dbReference type="ARBA" id="ARBA00005124"/>
    </source>
</evidence>
<protein>
    <recommendedName>
        <fullName evidence="3">lipoate--protein ligase</fullName>
        <ecNumber evidence="3">6.3.1.20</ecNumber>
    </recommendedName>
</protein>
<dbReference type="SUPFAM" id="SSF82649">
    <property type="entry name" value="SufE/NifU"/>
    <property type="match status" value="1"/>
</dbReference>
<keyword evidence="5" id="KW-0547">Nucleotide-binding</keyword>
<evidence type="ECO:0000256" key="6">
    <source>
        <dbReference type="ARBA" id="ARBA00022840"/>
    </source>
</evidence>
<comment type="pathway">
    <text evidence="1">Protein modification; protein lipoylation via exogenous pathway; protein N(6)-(lipoyl)lysine from lipoate: step 2/2.</text>
</comment>
<dbReference type="Gene3D" id="3.30.930.10">
    <property type="entry name" value="Bira Bifunctional Protein, Domain 2"/>
    <property type="match status" value="1"/>
</dbReference>
<dbReference type="PROSITE" id="PS51733">
    <property type="entry name" value="BPL_LPL_CATALYTIC"/>
    <property type="match status" value="1"/>
</dbReference>
<dbReference type="Gene3D" id="3.30.390.50">
    <property type="entry name" value="CO dehydrogenase flavoprotein, C-terminal domain"/>
    <property type="match status" value="1"/>
</dbReference>
<keyword evidence="4 9" id="KW-0436">Ligase</keyword>
<dbReference type="FunFam" id="3.30.930.10:FF:000072">
    <property type="entry name" value="Lipoate--protein ligase"/>
    <property type="match status" value="1"/>
</dbReference>
<comment type="catalytic activity">
    <reaction evidence="7">
        <text>L-lysyl-[lipoyl-carrier protein] + (R)-lipoate + ATP = N(6)-[(R)-lipoyl]-L-lysyl-[lipoyl-carrier protein] + AMP + diphosphate + H(+)</text>
        <dbReference type="Rhea" id="RHEA:49288"/>
        <dbReference type="Rhea" id="RHEA-COMP:10500"/>
        <dbReference type="Rhea" id="RHEA-COMP:10502"/>
        <dbReference type="ChEBI" id="CHEBI:15378"/>
        <dbReference type="ChEBI" id="CHEBI:29969"/>
        <dbReference type="ChEBI" id="CHEBI:30616"/>
        <dbReference type="ChEBI" id="CHEBI:33019"/>
        <dbReference type="ChEBI" id="CHEBI:83088"/>
        <dbReference type="ChEBI" id="CHEBI:83099"/>
        <dbReference type="ChEBI" id="CHEBI:456215"/>
        <dbReference type="EC" id="6.3.1.20"/>
    </reaction>
</comment>
<dbReference type="PANTHER" id="PTHR12561:SF3">
    <property type="entry name" value="LIPOYLTRANSFERASE 1, MITOCHONDRIAL"/>
    <property type="match status" value="1"/>
</dbReference>
<dbReference type="GO" id="GO:0009249">
    <property type="term" value="P:protein lipoylation"/>
    <property type="evidence" value="ECO:0007669"/>
    <property type="project" value="InterPro"/>
</dbReference>
<keyword evidence="10" id="KW-1185">Reference proteome</keyword>
<dbReference type="GO" id="GO:0005737">
    <property type="term" value="C:cytoplasm"/>
    <property type="evidence" value="ECO:0007669"/>
    <property type="project" value="TreeGrafter"/>
</dbReference>
<dbReference type="KEGG" id="emt:CPZ25_001710"/>
<dbReference type="NCBIfam" id="TIGR00545">
    <property type="entry name" value="lipoyltrans"/>
    <property type="match status" value="1"/>
</dbReference>
<sequence length="329" mass="37825">MIFINNTYSTDPTFNLAFEEYVFESMDQNETYFMLWQNDHAIIVGKHQNTIEEINQDFVKEQGIKVVRRLTGGGAVYHDLGNLNFTFIVNNDSGKPFDFQSFTRPVVKALQSLGVNAEFNGRNDITIDGKKFSGNSQYAKRGRVLHHGTVLFNSKLDTVQNALKVKKDKIESKGVKSVKSRVTNIADYLEPGFTLEDFKKALVSYMFEDGELEERSLTEADITAIKKLQEEKYATWEWNYGRSPEYNLRRERKYPCGLVTVLMTVDRGIIKDIHFYGDFFGNGDITKLEKQLVGSKPEEGVLRRLLKDNDLSDYINGMTDDEFIDLMLY</sequence>
<dbReference type="GO" id="GO:0017118">
    <property type="term" value="F:lipoyltransferase activity"/>
    <property type="evidence" value="ECO:0007669"/>
    <property type="project" value="TreeGrafter"/>
</dbReference>
<dbReference type="InterPro" id="IPR045864">
    <property type="entry name" value="aa-tRNA-synth_II/BPL/LPL"/>
</dbReference>
<accession>A0A4P9C432</accession>
<dbReference type="EMBL" id="CP029487">
    <property type="protein sequence ID" value="QCT70077.1"/>
    <property type="molecule type" value="Genomic_DNA"/>
</dbReference>
<dbReference type="SUPFAM" id="SSF55681">
    <property type="entry name" value="Class II aaRS and biotin synthetases"/>
    <property type="match status" value="1"/>
</dbReference>
<dbReference type="InterPro" id="IPR019491">
    <property type="entry name" value="Lipoate_protein_ligase_C"/>
</dbReference>
<evidence type="ECO:0000259" key="8">
    <source>
        <dbReference type="PROSITE" id="PS51733"/>
    </source>
</evidence>
<dbReference type="InterPro" id="IPR004143">
    <property type="entry name" value="BPL_LPL_catalytic"/>
</dbReference>
<evidence type="ECO:0000256" key="7">
    <source>
        <dbReference type="ARBA" id="ARBA00048037"/>
    </source>
</evidence>
<dbReference type="Proteomes" id="UP000218387">
    <property type="component" value="Chromosome"/>
</dbReference>
<comment type="pathway">
    <text evidence="2">Protein modification; protein lipoylation via exogenous pathway; protein N(6)-(lipoyl)lysine from lipoate: step 1/2.</text>
</comment>
<dbReference type="UniPathway" id="UPA00537">
    <property type="reaction ID" value="UER00594"/>
</dbReference>
<keyword evidence="6" id="KW-0067">ATP-binding</keyword>
<dbReference type="GO" id="GO:0016979">
    <property type="term" value="F:lipoate-protein ligase activity"/>
    <property type="evidence" value="ECO:0007669"/>
    <property type="project" value="UniProtKB-EC"/>
</dbReference>
<proteinExistence type="predicted"/>
<evidence type="ECO:0000256" key="5">
    <source>
        <dbReference type="ARBA" id="ARBA00022741"/>
    </source>
</evidence>
<dbReference type="AlphaFoldDB" id="A0A4P9C432"/>
<organism evidence="9 10">
    <name type="scientific">Eubacterium maltosivorans</name>
    <dbReference type="NCBI Taxonomy" id="2041044"/>
    <lineage>
        <taxon>Bacteria</taxon>
        <taxon>Bacillati</taxon>
        <taxon>Bacillota</taxon>
        <taxon>Clostridia</taxon>
        <taxon>Eubacteriales</taxon>
        <taxon>Eubacteriaceae</taxon>
        <taxon>Eubacterium</taxon>
    </lineage>
</organism>
<feature type="domain" description="BPL/LPL catalytic" evidence="8">
    <location>
        <begin position="27"/>
        <end position="214"/>
    </location>
</feature>
<gene>
    <name evidence="9" type="ORF">CPZ25_001710</name>
</gene>